<accession>A0AAQ1RUQ7</accession>
<dbReference type="Proteomes" id="UP000474718">
    <property type="component" value="Unassembled WGS sequence"/>
</dbReference>
<keyword evidence="4" id="KW-0412">Isoleucine biosynthesis</keyword>
<dbReference type="InterPro" id="IPR013709">
    <property type="entry name" value="2-isopropylmalate_synth_dimer"/>
</dbReference>
<evidence type="ECO:0000256" key="4">
    <source>
        <dbReference type="ARBA" id="ARBA00022624"/>
    </source>
</evidence>
<dbReference type="Proteomes" id="UP000184089">
    <property type="component" value="Unassembled WGS sequence"/>
</dbReference>
<keyword evidence="5" id="KW-0808">Transferase</keyword>
<dbReference type="NCBIfam" id="TIGR00977">
    <property type="entry name" value="citramal_synth"/>
    <property type="match status" value="1"/>
</dbReference>
<dbReference type="Gene3D" id="3.20.20.70">
    <property type="entry name" value="Aldolase class I"/>
    <property type="match status" value="1"/>
</dbReference>
<evidence type="ECO:0000256" key="7">
    <source>
        <dbReference type="ARBA" id="ARBA00048263"/>
    </source>
</evidence>
<keyword evidence="13" id="KW-1185">Reference proteome</keyword>
<dbReference type="Gene3D" id="1.10.238.260">
    <property type="match status" value="1"/>
</dbReference>
<evidence type="ECO:0000313" key="12">
    <source>
        <dbReference type="Proteomes" id="UP000184089"/>
    </source>
</evidence>
<evidence type="ECO:0000256" key="3">
    <source>
        <dbReference type="ARBA" id="ARBA00022605"/>
    </source>
</evidence>
<dbReference type="Pfam" id="PF00682">
    <property type="entry name" value="HMGL-like"/>
    <property type="match status" value="1"/>
</dbReference>
<dbReference type="CDD" id="cd07941">
    <property type="entry name" value="DRE_TIM_LeuA3"/>
    <property type="match status" value="1"/>
</dbReference>
<dbReference type="Pfam" id="PF22617">
    <property type="entry name" value="HCS_D2"/>
    <property type="match status" value="1"/>
</dbReference>
<dbReference type="InterPro" id="IPR002034">
    <property type="entry name" value="AIPM/Hcit_synth_CS"/>
</dbReference>
<evidence type="ECO:0000259" key="9">
    <source>
        <dbReference type="PROSITE" id="PS50991"/>
    </source>
</evidence>
<gene>
    <name evidence="10" type="ORF">GT747_02005</name>
    <name evidence="11" type="ORF">SAMN05444424_0194</name>
</gene>
<dbReference type="InterPro" id="IPR005675">
    <property type="entry name" value="Citramal_synthase"/>
</dbReference>
<dbReference type="AlphaFoldDB" id="A0AAQ1RUQ7"/>
<dbReference type="InterPro" id="IPR036230">
    <property type="entry name" value="LeuA_allosteric_dom_sf"/>
</dbReference>
<evidence type="ECO:0000313" key="10">
    <source>
        <dbReference type="EMBL" id="MZL68549.1"/>
    </source>
</evidence>
<reference evidence="11" key="2">
    <citation type="submission" date="2016-11" db="EMBL/GenBank/DDBJ databases">
        <authorList>
            <person name="Varghese N."/>
            <person name="Submissions S."/>
        </authorList>
    </citation>
    <scope>NUCLEOTIDE SEQUENCE</scope>
    <source>
        <strain evidence="11">DSM 4029</strain>
    </source>
</reference>
<name>A0AAQ1RUQ7_9FIRM</name>
<comment type="similarity">
    <text evidence="2">Belongs to the alpha-IPM synthase/homocitrate synthase family.</text>
</comment>
<comment type="caution">
    <text evidence="11">The sequence shown here is derived from an EMBL/GenBank/DDBJ whole genome shotgun (WGS) entry which is preliminary data.</text>
</comment>
<dbReference type="PANTHER" id="PTHR43538">
    <property type="entry name" value="ALPHA-IPM SYNTHASE/HOMOCITRATE SYNTHASE"/>
    <property type="match status" value="1"/>
</dbReference>
<evidence type="ECO:0000256" key="5">
    <source>
        <dbReference type="ARBA" id="ARBA00022679"/>
    </source>
</evidence>
<evidence type="ECO:0000256" key="6">
    <source>
        <dbReference type="ARBA" id="ARBA00023304"/>
    </source>
</evidence>
<protein>
    <recommendedName>
        <fullName evidence="8">Citramalate synthase</fullName>
        <ecNumber evidence="8">2.3.3.21</ecNumber>
    </recommendedName>
</protein>
<dbReference type="GO" id="GO:0009097">
    <property type="term" value="P:isoleucine biosynthetic process"/>
    <property type="evidence" value="ECO:0007669"/>
    <property type="project" value="UniProtKB-UniRule"/>
</dbReference>
<dbReference type="RefSeq" id="WP_073260903.1">
    <property type="nucleotide sequence ID" value="NZ_FQVY01000001.1"/>
</dbReference>
<dbReference type="SUPFAM" id="SSF51569">
    <property type="entry name" value="Aldolase"/>
    <property type="match status" value="1"/>
</dbReference>
<dbReference type="PROSITE" id="PS50991">
    <property type="entry name" value="PYR_CT"/>
    <property type="match status" value="1"/>
</dbReference>
<evidence type="ECO:0000313" key="11">
    <source>
        <dbReference type="EMBL" id="SHF64863.1"/>
    </source>
</evidence>
<dbReference type="EMBL" id="FQVY01000001">
    <property type="protein sequence ID" value="SHF64863.1"/>
    <property type="molecule type" value="Genomic_DNA"/>
</dbReference>
<organism evidence="11 12">
    <name type="scientific">Bittarella massiliensis</name>
    <name type="common">ex Durand et al. 2017</name>
    <dbReference type="NCBI Taxonomy" id="1720313"/>
    <lineage>
        <taxon>Bacteria</taxon>
        <taxon>Bacillati</taxon>
        <taxon>Bacillota</taxon>
        <taxon>Clostridia</taxon>
        <taxon>Eubacteriales</taxon>
        <taxon>Oscillospiraceae</taxon>
        <taxon>Bittarella (ex Durand et al. 2017)</taxon>
    </lineage>
</organism>
<reference evidence="12" key="1">
    <citation type="submission" date="2016-11" db="EMBL/GenBank/DDBJ databases">
        <authorList>
            <person name="Jaros S."/>
            <person name="Januszkiewicz K."/>
            <person name="Wedrychowicz H."/>
        </authorList>
    </citation>
    <scope>NUCLEOTIDE SEQUENCE [LARGE SCALE GENOMIC DNA]</scope>
    <source>
        <strain evidence="12">DSM 4029</strain>
    </source>
</reference>
<dbReference type="InterPro" id="IPR000891">
    <property type="entry name" value="PYR_CT"/>
</dbReference>
<sequence length="525" mass="57928">MERERVWLLDSTMRDGAQGKNISFSVEDKVEILRALDRQGIPYIEAGNPSSGPKDLLFFERARQVPLEHSKLVAFGATCRKFLAPQEDRGIAALCEAGTPAVCIFGKSWDLHVKDVLKTTLEENLRMIGETVAYLKGQGKEVLYDAEHFFDGYRQNPRYAMETVRAARDAGADWVVLCDTNGATLPSDVRRATQQVCRELGCPVGIHCHNDIGCAVAASLAAVEGGARMVQGTYVGFGERCGNANLSTVLPTLQLKMGHPCVEKEQMARLTKTARIISDVANLTLPDSMPYVGGGAFSHKAGMHVDAVHKNSRTFEHISPDLVGNKRHILISEVGGKAVLYHSIRKVDPTMPPDAPEISEVLEDVKARELRGYQYESAEASLQVLILKHLGMHRPHFKLELYRIFSEQEAGVFSTSSAICKVRVGDQYELTADEGRGPVNALDNAVRKAVTRFYPAIARVRLTDYKVRVVEQSANSASRVRVLIESTDGENVWTTVGVSHDIIRASLRAQVDSLEYKLLRDDGIL</sequence>
<feature type="domain" description="Pyruvate carboxyltransferase" evidence="9">
    <location>
        <begin position="6"/>
        <end position="268"/>
    </location>
</feature>
<dbReference type="InterPro" id="IPR054691">
    <property type="entry name" value="LeuA/HCS_post-cat"/>
</dbReference>
<proteinExistence type="inferred from homology"/>
<dbReference type="EMBL" id="WWVX01000001">
    <property type="protein sequence ID" value="MZL68549.1"/>
    <property type="molecule type" value="Genomic_DNA"/>
</dbReference>
<evidence type="ECO:0000313" key="13">
    <source>
        <dbReference type="Proteomes" id="UP000474718"/>
    </source>
</evidence>
<evidence type="ECO:0000256" key="1">
    <source>
        <dbReference type="ARBA" id="ARBA00004743"/>
    </source>
</evidence>
<dbReference type="GO" id="GO:0043714">
    <property type="term" value="F:(R)-citramalate synthase activity"/>
    <property type="evidence" value="ECO:0007669"/>
    <property type="project" value="UniProtKB-UniRule"/>
</dbReference>
<dbReference type="Gene3D" id="3.30.160.270">
    <property type="match status" value="1"/>
</dbReference>
<dbReference type="SUPFAM" id="SSF110921">
    <property type="entry name" value="2-isopropylmalate synthase LeuA, allosteric (dimerisation) domain"/>
    <property type="match status" value="1"/>
</dbReference>
<keyword evidence="3" id="KW-0028">Amino-acid biosynthesis</keyword>
<dbReference type="PANTHER" id="PTHR43538:SF1">
    <property type="entry name" value="(R)-CITRAMALATE SYNTHASE"/>
    <property type="match status" value="1"/>
</dbReference>
<evidence type="ECO:0000256" key="8">
    <source>
        <dbReference type="NCBIfam" id="TIGR00977"/>
    </source>
</evidence>
<dbReference type="GO" id="GO:0009098">
    <property type="term" value="P:L-leucine biosynthetic process"/>
    <property type="evidence" value="ECO:0007669"/>
    <property type="project" value="InterPro"/>
</dbReference>
<dbReference type="GO" id="GO:0003852">
    <property type="term" value="F:2-isopropylmalate synthase activity"/>
    <property type="evidence" value="ECO:0007669"/>
    <property type="project" value="InterPro"/>
</dbReference>
<comment type="pathway">
    <text evidence="1">Amino-acid biosynthesis; L-isoleucine biosynthesis; 2-oxobutanoate from pyruvate: step 1/3.</text>
</comment>
<comment type="catalytic activity">
    <reaction evidence="7">
        <text>pyruvate + acetyl-CoA + H2O = (3R)-citramalate + CoA + H(+)</text>
        <dbReference type="Rhea" id="RHEA:19045"/>
        <dbReference type="ChEBI" id="CHEBI:15361"/>
        <dbReference type="ChEBI" id="CHEBI:15377"/>
        <dbReference type="ChEBI" id="CHEBI:15378"/>
        <dbReference type="ChEBI" id="CHEBI:30934"/>
        <dbReference type="ChEBI" id="CHEBI:57287"/>
        <dbReference type="ChEBI" id="CHEBI:57288"/>
        <dbReference type="EC" id="2.3.3.21"/>
    </reaction>
</comment>
<dbReference type="InterPro" id="IPR013785">
    <property type="entry name" value="Aldolase_TIM"/>
</dbReference>
<dbReference type="EC" id="2.3.3.21" evidence="8"/>
<reference evidence="10 13" key="3">
    <citation type="journal article" date="2019" name="Nat. Med.">
        <title>A library of human gut bacterial isolates paired with longitudinal multiomics data enables mechanistic microbiome research.</title>
        <authorList>
            <person name="Poyet M."/>
            <person name="Groussin M."/>
            <person name="Gibbons S.M."/>
            <person name="Avila-Pacheco J."/>
            <person name="Jiang X."/>
            <person name="Kearney S.M."/>
            <person name="Perrotta A.R."/>
            <person name="Berdy B."/>
            <person name="Zhao S."/>
            <person name="Lieberman T.D."/>
            <person name="Swanson P.K."/>
            <person name="Smith M."/>
            <person name="Roesemann S."/>
            <person name="Alexander J.E."/>
            <person name="Rich S.A."/>
            <person name="Livny J."/>
            <person name="Vlamakis H."/>
            <person name="Clish C."/>
            <person name="Bullock K."/>
            <person name="Deik A."/>
            <person name="Scott J."/>
            <person name="Pierce K.A."/>
            <person name="Xavier R.J."/>
            <person name="Alm E.J."/>
        </authorList>
    </citation>
    <scope>NUCLEOTIDE SEQUENCE [LARGE SCALE GENOMIC DNA]</scope>
    <source>
        <strain evidence="10 13">BIOML-A2</strain>
    </source>
</reference>
<dbReference type="SMART" id="SM00917">
    <property type="entry name" value="LeuA_dimer"/>
    <property type="match status" value="1"/>
</dbReference>
<dbReference type="Pfam" id="PF08502">
    <property type="entry name" value="LeuA_dimer"/>
    <property type="match status" value="1"/>
</dbReference>
<dbReference type="PROSITE" id="PS00816">
    <property type="entry name" value="AIPM_HOMOCIT_SYNTH_2"/>
    <property type="match status" value="1"/>
</dbReference>
<keyword evidence="6" id="KW-0100">Branched-chain amino acid biosynthesis</keyword>
<evidence type="ECO:0000256" key="2">
    <source>
        <dbReference type="ARBA" id="ARBA00006154"/>
    </source>
</evidence>